<sequence>MLKPRRLPCVRQFSAARIVCNTAESPARSEATSPTSTTRGRSEMPLSRNAASHSHRKAFVQWVNGPGKIHASPAEGRGRTNYLDGKTHPFPLNPAFQPSPPLARSIKQDIIQDWKTGIGLRQLSTKWGVSLERIDAILKLQAVREKWDTQGRRTMQSYADTMDQVLGTKSAEFGDYEPKHNLTIDPGRQIFTLIPEAASYTPEDAAEELGKIPFGKRQENFRTGGRSRFEIQQARKGPFFANRTEVS</sequence>
<protein>
    <submittedName>
        <fullName evidence="2">Eukaryotic mitochondrial regulator protein-domain-containing protein</fullName>
    </submittedName>
</protein>
<dbReference type="STRING" id="56484.A0A1Y2FS42"/>
<dbReference type="GO" id="GO:0032543">
    <property type="term" value="P:mitochondrial translation"/>
    <property type="evidence" value="ECO:0007669"/>
    <property type="project" value="TreeGrafter"/>
</dbReference>
<name>A0A1Y2FS42_PROLT</name>
<dbReference type="OMA" id="FHEWANG"/>
<feature type="compositionally biased region" description="Polar residues" evidence="1">
    <location>
        <begin position="30"/>
        <end position="39"/>
    </location>
</feature>
<dbReference type="GO" id="GO:0005763">
    <property type="term" value="C:mitochondrial small ribosomal subunit"/>
    <property type="evidence" value="ECO:0007669"/>
    <property type="project" value="TreeGrafter"/>
</dbReference>
<dbReference type="PANTHER" id="PTHR28158:SF1">
    <property type="entry name" value="SMALL RIBOSOMAL SUBUNIT PROTEIN MS45"/>
    <property type="match status" value="1"/>
</dbReference>
<reference evidence="2 3" key="1">
    <citation type="submission" date="2016-07" db="EMBL/GenBank/DDBJ databases">
        <title>Pervasive Adenine N6-methylation of Active Genes in Fungi.</title>
        <authorList>
            <consortium name="DOE Joint Genome Institute"/>
            <person name="Mondo S.J."/>
            <person name="Dannebaum R.O."/>
            <person name="Kuo R.C."/>
            <person name="Labutti K."/>
            <person name="Haridas S."/>
            <person name="Kuo A."/>
            <person name="Salamov A."/>
            <person name="Ahrendt S.R."/>
            <person name="Lipzen A."/>
            <person name="Sullivan W."/>
            <person name="Andreopoulos W.B."/>
            <person name="Clum A."/>
            <person name="Lindquist E."/>
            <person name="Daum C."/>
            <person name="Ramamoorthy G.K."/>
            <person name="Gryganskyi A."/>
            <person name="Culley D."/>
            <person name="Magnuson J.K."/>
            <person name="James T.Y."/>
            <person name="O'Malley M.A."/>
            <person name="Stajich J.E."/>
            <person name="Spatafora J.W."/>
            <person name="Visel A."/>
            <person name="Grigoriev I.V."/>
        </authorList>
    </citation>
    <scope>NUCLEOTIDE SEQUENCE [LARGE SCALE GENOMIC DNA]</scope>
    <source>
        <strain evidence="2 3">12-1054</strain>
    </source>
</reference>
<dbReference type="InterPro" id="IPR021036">
    <property type="entry name" value="Ribosomal_mS45"/>
</dbReference>
<dbReference type="GeneID" id="63782616"/>
<dbReference type="RefSeq" id="XP_040727625.1">
    <property type="nucleotide sequence ID" value="XM_040866017.1"/>
</dbReference>
<organism evidence="2 3">
    <name type="scientific">Protomyces lactucae-debilis</name>
    <dbReference type="NCBI Taxonomy" id="2754530"/>
    <lineage>
        <taxon>Eukaryota</taxon>
        <taxon>Fungi</taxon>
        <taxon>Dikarya</taxon>
        <taxon>Ascomycota</taxon>
        <taxon>Taphrinomycotina</taxon>
        <taxon>Taphrinomycetes</taxon>
        <taxon>Taphrinales</taxon>
        <taxon>Protomycetaceae</taxon>
        <taxon>Protomyces</taxon>
    </lineage>
</organism>
<dbReference type="OrthoDB" id="10052321at2759"/>
<dbReference type="PANTHER" id="PTHR28158">
    <property type="entry name" value="37S RIBOSOMAL PROTEIN S35, MITOCHONDRIAL"/>
    <property type="match status" value="1"/>
</dbReference>
<proteinExistence type="predicted"/>
<dbReference type="AlphaFoldDB" id="A0A1Y2FS42"/>
<evidence type="ECO:0000313" key="3">
    <source>
        <dbReference type="Proteomes" id="UP000193685"/>
    </source>
</evidence>
<dbReference type="Pfam" id="PF12298">
    <property type="entry name" value="Bot1p"/>
    <property type="match status" value="1"/>
</dbReference>
<dbReference type="Proteomes" id="UP000193685">
    <property type="component" value="Unassembled WGS sequence"/>
</dbReference>
<accession>A0A1Y2FS42</accession>
<feature type="region of interest" description="Disordered" evidence="1">
    <location>
        <begin position="24"/>
        <end position="55"/>
    </location>
</feature>
<dbReference type="EMBL" id="MCFI01000002">
    <property type="protein sequence ID" value="ORY86769.1"/>
    <property type="molecule type" value="Genomic_DNA"/>
</dbReference>
<evidence type="ECO:0000256" key="1">
    <source>
        <dbReference type="SAM" id="MobiDB-lite"/>
    </source>
</evidence>
<feature type="region of interest" description="Disordered" evidence="1">
    <location>
        <begin position="217"/>
        <end position="247"/>
    </location>
</feature>
<gene>
    <name evidence="2" type="ORF">BCR37DRAFT_123400</name>
</gene>
<comment type="caution">
    <text evidence="2">The sequence shown here is derived from an EMBL/GenBank/DDBJ whole genome shotgun (WGS) entry which is preliminary data.</text>
</comment>
<dbReference type="GO" id="GO:0003735">
    <property type="term" value="F:structural constituent of ribosome"/>
    <property type="evidence" value="ECO:0007669"/>
    <property type="project" value="TreeGrafter"/>
</dbReference>
<evidence type="ECO:0000313" key="2">
    <source>
        <dbReference type="EMBL" id="ORY86769.1"/>
    </source>
</evidence>
<keyword evidence="3" id="KW-1185">Reference proteome</keyword>